<accession>A0A565BJ83</accession>
<organism evidence="2 3">
    <name type="scientific">Arabis nemorensis</name>
    <dbReference type="NCBI Taxonomy" id="586526"/>
    <lineage>
        <taxon>Eukaryota</taxon>
        <taxon>Viridiplantae</taxon>
        <taxon>Streptophyta</taxon>
        <taxon>Embryophyta</taxon>
        <taxon>Tracheophyta</taxon>
        <taxon>Spermatophyta</taxon>
        <taxon>Magnoliopsida</taxon>
        <taxon>eudicotyledons</taxon>
        <taxon>Gunneridae</taxon>
        <taxon>Pentapetalae</taxon>
        <taxon>rosids</taxon>
        <taxon>malvids</taxon>
        <taxon>Brassicales</taxon>
        <taxon>Brassicaceae</taxon>
        <taxon>Arabideae</taxon>
        <taxon>Arabis</taxon>
    </lineage>
</organism>
<dbReference type="InterPro" id="IPR002004">
    <property type="entry name" value="PABP_HYD_C"/>
</dbReference>
<evidence type="ECO:0000259" key="1">
    <source>
        <dbReference type="PROSITE" id="PS51309"/>
    </source>
</evidence>
<dbReference type="AlphaFoldDB" id="A0A565BJ83"/>
<dbReference type="Gene3D" id="1.10.1900.10">
    <property type="entry name" value="c-terminal domain of poly(a) binding protein"/>
    <property type="match status" value="1"/>
</dbReference>
<evidence type="ECO:0000313" key="2">
    <source>
        <dbReference type="EMBL" id="VVB01248.1"/>
    </source>
</evidence>
<gene>
    <name evidence="2" type="ORF">ANE_LOCUS11692</name>
</gene>
<dbReference type="SMART" id="SM00517">
    <property type="entry name" value="PolyA"/>
    <property type="match status" value="1"/>
</dbReference>
<keyword evidence="3" id="KW-1185">Reference proteome</keyword>
<feature type="domain" description="PABC" evidence="1">
    <location>
        <begin position="25"/>
        <end position="102"/>
    </location>
</feature>
<dbReference type="SUPFAM" id="SSF63570">
    <property type="entry name" value="PABC (PABP) domain"/>
    <property type="match status" value="1"/>
</dbReference>
<comment type="caution">
    <text evidence="2">The sequence shown here is derived from an EMBL/GenBank/DDBJ whole genome shotgun (WGS) entry which is preliminary data.</text>
</comment>
<dbReference type="GO" id="GO:0003723">
    <property type="term" value="F:RNA binding"/>
    <property type="evidence" value="ECO:0007669"/>
    <property type="project" value="InterPro"/>
</dbReference>
<sequence>MLPSHRLNKISLHLSPDDSSRPRSLLPGLKEALVYATPEQQRTWLGEPLYPLVKELEPLQTAKITGMLLQMDPSEIVHLIDSPEAFKAKESIEVLRNSIPTELQLTSSTKPMSKL</sequence>
<dbReference type="Proteomes" id="UP000489600">
    <property type="component" value="Unassembled WGS sequence"/>
</dbReference>
<evidence type="ECO:0000313" key="3">
    <source>
        <dbReference type="Proteomes" id="UP000489600"/>
    </source>
</evidence>
<dbReference type="Pfam" id="PF00658">
    <property type="entry name" value="MLLE"/>
    <property type="match status" value="1"/>
</dbReference>
<protein>
    <recommendedName>
        <fullName evidence="1">PABC domain-containing protein</fullName>
    </recommendedName>
</protein>
<dbReference type="EMBL" id="CABITT030000004">
    <property type="protein sequence ID" value="VVB01248.1"/>
    <property type="molecule type" value="Genomic_DNA"/>
</dbReference>
<reference evidence="2" key="1">
    <citation type="submission" date="2019-07" db="EMBL/GenBank/DDBJ databases">
        <authorList>
            <person name="Dittberner H."/>
        </authorList>
    </citation>
    <scope>NUCLEOTIDE SEQUENCE [LARGE SCALE GENOMIC DNA]</scope>
</reference>
<dbReference type="InterPro" id="IPR036053">
    <property type="entry name" value="PABP-dom"/>
</dbReference>
<dbReference type="PROSITE" id="PS51309">
    <property type="entry name" value="PABC"/>
    <property type="match status" value="1"/>
</dbReference>
<name>A0A565BJ83_9BRAS</name>
<proteinExistence type="predicted"/>
<dbReference type="OrthoDB" id="1109642at2759"/>